<feature type="transmembrane region" description="Helical" evidence="8">
    <location>
        <begin position="373"/>
        <end position="395"/>
    </location>
</feature>
<feature type="region of interest" description="Disordered" evidence="7">
    <location>
        <begin position="1"/>
        <end position="25"/>
    </location>
</feature>
<protein>
    <submittedName>
        <fullName evidence="9">Glycosyl transferase</fullName>
    </submittedName>
</protein>
<feature type="transmembrane region" description="Helical" evidence="8">
    <location>
        <begin position="103"/>
        <end position="124"/>
    </location>
</feature>
<dbReference type="PANTHER" id="PTHR43867">
    <property type="entry name" value="CELLULOSE SYNTHASE CATALYTIC SUBUNIT A [UDP-FORMING]"/>
    <property type="match status" value="1"/>
</dbReference>
<dbReference type="AlphaFoldDB" id="A0A167DME6"/>
<feature type="transmembrane region" description="Helical" evidence="8">
    <location>
        <begin position="612"/>
        <end position="630"/>
    </location>
</feature>
<dbReference type="Gene3D" id="3.90.550.10">
    <property type="entry name" value="Spore Coat Polysaccharide Biosynthesis Protein SpsA, Chain A"/>
    <property type="match status" value="1"/>
</dbReference>
<evidence type="ECO:0000256" key="1">
    <source>
        <dbReference type="ARBA" id="ARBA00004141"/>
    </source>
</evidence>
<dbReference type="STRING" id="1573173.A0A167DME6"/>
<dbReference type="EMBL" id="LFIW01000969">
    <property type="protein sequence ID" value="KZL84070.1"/>
    <property type="molecule type" value="Genomic_DNA"/>
</dbReference>
<evidence type="ECO:0000256" key="3">
    <source>
        <dbReference type="ARBA" id="ARBA00022679"/>
    </source>
</evidence>
<evidence type="ECO:0000256" key="4">
    <source>
        <dbReference type="ARBA" id="ARBA00022692"/>
    </source>
</evidence>
<evidence type="ECO:0000256" key="2">
    <source>
        <dbReference type="ARBA" id="ARBA00022676"/>
    </source>
</evidence>
<comment type="caution">
    <text evidence="9">The sequence shown here is derived from an EMBL/GenBank/DDBJ whole genome shotgun (WGS) entry which is preliminary data.</text>
</comment>
<evidence type="ECO:0000313" key="9">
    <source>
        <dbReference type="EMBL" id="KZL84070.1"/>
    </source>
</evidence>
<dbReference type="Pfam" id="PF13641">
    <property type="entry name" value="Glyco_tranf_2_3"/>
    <property type="match status" value="1"/>
</dbReference>
<keyword evidence="2" id="KW-0328">Glycosyltransferase</keyword>
<evidence type="ECO:0000256" key="8">
    <source>
        <dbReference type="SAM" id="Phobius"/>
    </source>
</evidence>
<keyword evidence="6 8" id="KW-0472">Membrane</keyword>
<keyword evidence="10" id="KW-1185">Reference proteome</keyword>
<evidence type="ECO:0000313" key="10">
    <source>
        <dbReference type="Proteomes" id="UP000076584"/>
    </source>
</evidence>
<keyword evidence="3 9" id="KW-0808">Transferase</keyword>
<dbReference type="InterPro" id="IPR029044">
    <property type="entry name" value="Nucleotide-diphossugar_trans"/>
</dbReference>
<dbReference type="InterPro" id="IPR050321">
    <property type="entry name" value="Glycosyltr_2/OpgH_subfam"/>
</dbReference>
<feature type="compositionally biased region" description="Basic and acidic residues" evidence="7">
    <location>
        <begin position="1"/>
        <end position="21"/>
    </location>
</feature>
<feature type="transmembrane region" description="Helical" evidence="8">
    <location>
        <begin position="63"/>
        <end position="83"/>
    </location>
</feature>
<dbReference type="Proteomes" id="UP000076584">
    <property type="component" value="Unassembled WGS sequence"/>
</dbReference>
<reference evidence="9 10" key="1">
    <citation type="submission" date="2015-06" db="EMBL/GenBank/DDBJ databases">
        <title>Survival trade-offs in plant roots during colonization by closely related pathogenic and mutualistic fungi.</title>
        <authorList>
            <person name="Hacquard S."/>
            <person name="Kracher B."/>
            <person name="Hiruma K."/>
            <person name="Weinman A."/>
            <person name="Muench P."/>
            <person name="Garrido Oter R."/>
            <person name="Ver Loren van Themaat E."/>
            <person name="Dallerey J.-F."/>
            <person name="Damm U."/>
            <person name="Henrissat B."/>
            <person name="Lespinet O."/>
            <person name="Thon M."/>
            <person name="Kemen E."/>
            <person name="McHardy A.C."/>
            <person name="Schulze-Lefert P."/>
            <person name="O'Connell R.J."/>
        </authorList>
    </citation>
    <scope>NUCLEOTIDE SEQUENCE [LARGE SCALE GENOMIC DNA]</scope>
    <source>
        <strain evidence="9 10">MAFF 238704</strain>
    </source>
</reference>
<sequence>MNEAPKRCSGSKVRESQRESRLSSPPIYSFKNDVVDEDSMFIDHVQDNKYRDFMNVSPWRRNVARLFFLTALAPQMLAFWGSRVQLQTLYYFGNEDKLLLGRLLLAWGVVLWEVILDCILHVLIKCGALTARWQPQLQLLGDNVPSVDVIVTVCNEKIDIVKDTVRAALSVEYPNDRYKVIVADDGRSKVLEDWVHRLAIGHPNLYYTARSRLGGWKAGNLNEAIKFAGLLPGGASELVAGLDADMIPETRWLRCITAHIIRDRKTGVVCPAQHFYNVPSNDPLFQTNKFSWYCRDLVCGLAGSGFNLGSGWVMRREAIDDIGGFPTDVLTEDITSSMIFMAEGWKTSYIPEALQWGLVPDTYAAHVKQMTRWMATLSLILVALVFMTDADLVYWRDLVEMRKLLRIHCGIILLRWLHDVHLAVLCGYRAAIWETAQALYLAPYGTVAWVRSFILPKSFGGKTTTFTPTGSISNTNHERDPNRRAPLLKRIHHIIFGCGAWVHALVVLAFSLGACIRFSRAFREHSLETNNGSQEFNRLCVRLLQKVIWPTHPWISTTLACMVPIKYALYPPQVPERDRLLGKKGKNGARYPIPEVMGTIQRGHFEVGFVELYTFFVACVAIVFVATWWIDLSPLQ</sequence>
<keyword evidence="5 8" id="KW-1133">Transmembrane helix</keyword>
<evidence type="ECO:0000256" key="6">
    <source>
        <dbReference type="ARBA" id="ARBA00023136"/>
    </source>
</evidence>
<evidence type="ECO:0000256" key="5">
    <source>
        <dbReference type="ARBA" id="ARBA00022989"/>
    </source>
</evidence>
<dbReference type="GO" id="GO:0016757">
    <property type="term" value="F:glycosyltransferase activity"/>
    <property type="evidence" value="ECO:0007669"/>
    <property type="project" value="UniProtKB-KW"/>
</dbReference>
<organism evidence="9 10">
    <name type="scientific">Colletotrichum incanum</name>
    <name type="common">Soybean anthracnose fungus</name>
    <dbReference type="NCBI Taxonomy" id="1573173"/>
    <lineage>
        <taxon>Eukaryota</taxon>
        <taxon>Fungi</taxon>
        <taxon>Dikarya</taxon>
        <taxon>Ascomycota</taxon>
        <taxon>Pezizomycotina</taxon>
        <taxon>Sordariomycetes</taxon>
        <taxon>Hypocreomycetidae</taxon>
        <taxon>Glomerellales</taxon>
        <taxon>Glomerellaceae</taxon>
        <taxon>Colletotrichum</taxon>
        <taxon>Colletotrichum spaethianum species complex</taxon>
    </lineage>
</organism>
<evidence type="ECO:0000256" key="7">
    <source>
        <dbReference type="SAM" id="MobiDB-lite"/>
    </source>
</evidence>
<feature type="transmembrane region" description="Helical" evidence="8">
    <location>
        <begin position="491"/>
        <end position="516"/>
    </location>
</feature>
<dbReference type="SUPFAM" id="SSF53448">
    <property type="entry name" value="Nucleotide-diphospho-sugar transferases"/>
    <property type="match status" value="1"/>
</dbReference>
<proteinExistence type="predicted"/>
<gene>
    <name evidence="9" type="ORF">CI238_10097</name>
</gene>
<dbReference type="PANTHER" id="PTHR43867:SF2">
    <property type="entry name" value="CELLULOSE SYNTHASE CATALYTIC SUBUNIT A [UDP-FORMING]"/>
    <property type="match status" value="1"/>
</dbReference>
<keyword evidence="4 8" id="KW-0812">Transmembrane</keyword>
<dbReference type="GO" id="GO:0016020">
    <property type="term" value="C:membrane"/>
    <property type="evidence" value="ECO:0007669"/>
    <property type="project" value="UniProtKB-SubCell"/>
</dbReference>
<dbReference type="CDD" id="cd06421">
    <property type="entry name" value="CESA_CelA_like"/>
    <property type="match status" value="1"/>
</dbReference>
<name>A0A167DME6_COLIC</name>
<comment type="subcellular location">
    <subcellularLocation>
        <location evidence="1">Membrane</location>
        <topology evidence="1">Multi-pass membrane protein</topology>
    </subcellularLocation>
</comment>
<accession>A0A167DME6</accession>